<dbReference type="InterPro" id="IPR017476">
    <property type="entry name" value="UDP-Glc/GDP-Man"/>
</dbReference>
<keyword evidence="4" id="KW-1133">Transmembrane helix</keyword>
<evidence type="ECO:0000256" key="3">
    <source>
        <dbReference type="PIRNR" id="PIRNR000124"/>
    </source>
</evidence>
<dbReference type="EMBL" id="FNJU01000019">
    <property type="protein sequence ID" value="SDP95640.1"/>
    <property type="molecule type" value="Genomic_DNA"/>
</dbReference>
<keyword evidence="4" id="KW-0472">Membrane</keyword>
<dbReference type="Pfam" id="PF03720">
    <property type="entry name" value="UDPG_MGDP_dh_C"/>
    <property type="match status" value="1"/>
</dbReference>
<dbReference type="NCBIfam" id="TIGR03026">
    <property type="entry name" value="NDP-sugDHase"/>
    <property type="match status" value="1"/>
</dbReference>
<dbReference type="GO" id="GO:0016628">
    <property type="term" value="F:oxidoreductase activity, acting on the CH-CH group of donors, NAD or NADP as acceptor"/>
    <property type="evidence" value="ECO:0007669"/>
    <property type="project" value="InterPro"/>
</dbReference>
<dbReference type="AlphaFoldDB" id="A0A1H0WYE2"/>
<dbReference type="PIRSF" id="PIRSF000124">
    <property type="entry name" value="UDPglc_GDPman_dh"/>
    <property type="match status" value="1"/>
</dbReference>
<evidence type="ECO:0000256" key="2">
    <source>
        <dbReference type="ARBA" id="ARBA00023027"/>
    </source>
</evidence>
<dbReference type="Pfam" id="PF00984">
    <property type="entry name" value="UDPG_MGDP_dh"/>
    <property type="match status" value="1"/>
</dbReference>
<accession>A0A1H0WYE2</accession>
<reference evidence="7" key="1">
    <citation type="submission" date="2016-10" db="EMBL/GenBank/DDBJ databases">
        <authorList>
            <person name="Varghese N."/>
            <person name="Submissions S."/>
        </authorList>
    </citation>
    <scope>NUCLEOTIDE SEQUENCE [LARGE SCALE GENOMIC DNA]</scope>
    <source>
        <strain evidence="7">IBRC-M10078</strain>
    </source>
</reference>
<keyword evidence="4" id="KW-0812">Transmembrane</keyword>
<evidence type="ECO:0000313" key="7">
    <source>
        <dbReference type="Proteomes" id="UP000199159"/>
    </source>
</evidence>
<dbReference type="GO" id="GO:0016616">
    <property type="term" value="F:oxidoreductase activity, acting on the CH-OH group of donors, NAD or NADP as acceptor"/>
    <property type="evidence" value="ECO:0007669"/>
    <property type="project" value="InterPro"/>
</dbReference>
<keyword evidence="7" id="KW-1185">Reference proteome</keyword>
<gene>
    <name evidence="6" type="ORF">SAMN05216565_1197</name>
</gene>
<dbReference type="Gene3D" id="3.40.50.720">
    <property type="entry name" value="NAD(P)-binding Rossmann-like Domain"/>
    <property type="match status" value="2"/>
</dbReference>
<evidence type="ECO:0000313" key="6">
    <source>
        <dbReference type="EMBL" id="SDP95640.1"/>
    </source>
</evidence>
<organism evidence="6 7">
    <name type="scientific">Litchfieldia salsa</name>
    <dbReference type="NCBI Taxonomy" id="930152"/>
    <lineage>
        <taxon>Bacteria</taxon>
        <taxon>Bacillati</taxon>
        <taxon>Bacillota</taxon>
        <taxon>Bacilli</taxon>
        <taxon>Bacillales</taxon>
        <taxon>Bacillaceae</taxon>
        <taxon>Litchfieldia</taxon>
    </lineage>
</organism>
<dbReference type="InterPro" id="IPR001732">
    <property type="entry name" value="UDP-Glc/GDP-Man_DH_N"/>
</dbReference>
<dbReference type="InterPro" id="IPR028359">
    <property type="entry name" value="UDP_ManNAc/GlcNAc_DH"/>
</dbReference>
<dbReference type="GO" id="GO:0051287">
    <property type="term" value="F:NAD binding"/>
    <property type="evidence" value="ECO:0007669"/>
    <property type="project" value="InterPro"/>
</dbReference>
<name>A0A1H0WYE2_9BACI</name>
<dbReference type="OrthoDB" id="9803238at2"/>
<dbReference type="InterPro" id="IPR008927">
    <property type="entry name" value="6-PGluconate_DH-like_C_sf"/>
</dbReference>
<dbReference type="InterPro" id="IPR036291">
    <property type="entry name" value="NAD(P)-bd_dom_sf"/>
</dbReference>
<dbReference type="InterPro" id="IPR014026">
    <property type="entry name" value="UDP-Glc/GDP-Man_DH_dimer"/>
</dbReference>
<protein>
    <submittedName>
        <fullName evidence="6">UDP-N-acetyl-D-glucosamine dehydrogenase</fullName>
    </submittedName>
</protein>
<dbReference type="Proteomes" id="UP000199159">
    <property type="component" value="Unassembled WGS sequence"/>
</dbReference>
<dbReference type="SUPFAM" id="SSF48179">
    <property type="entry name" value="6-phosphogluconate dehydrogenase C-terminal domain-like"/>
    <property type="match status" value="1"/>
</dbReference>
<comment type="similarity">
    <text evidence="3">Belongs to the UDP-glucose/GDP-mannose dehydrogenase family.</text>
</comment>
<dbReference type="PANTHER" id="PTHR43491">
    <property type="entry name" value="UDP-N-ACETYL-D-MANNOSAMINE DEHYDROGENASE"/>
    <property type="match status" value="1"/>
</dbReference>
<dbReference type="RefSeq" id="WP_090859393.1">
    <property type="nucleotide sequence ID" value="NZ_FNJU01000019.1"/>
</dbReference>
<evidence type="ECO:0000256" key="4">
    <source>
        <dbReference type="SAM" id="Phobius"/>
    </source>
</evidence>
<evidence type="ECO:0000259" key="5">
    <source>
        <dbReference type="SMART" id="SM00984"/>
    </source>
</evidence>
<evidence type="ECO:0000256" key="1">
    <source>
        <dbReference type="ARBA" id="ARBA00023002"/>
    </source>
</evidence>
<dbReference type="InterPro" id="IPR036220">
    <property type="entry name" value="UDP-Glc/GDP-Man_DH_C_sf"/>
</dbReference>
<dbReference type="GO" id="GO:0000271">
    <property type="term" value="P:polysaccharide biosynthetic process"/>
    <property type="evidence" value="ECO:0007669"/>
    <property type="project" value="InterPro"/>
</dbReference>
<dbReference type="STRING" id="930152.SAMN05216565_1197"/>
<dbReference type="PIRSF" id="PIRSF500136">
    <property type="entry name" value="UDP_ManNAc_DH"/>
    <property type="match status" value="1"/>
</dbReference>
<dbReference type="SMART" id="SM00984">
    <property type="entry name" value="UDPG_MGDP_dh_C"/>
    <property type="match status" value="1"/>
</dbReference>
<keyword evidence="2" id="KW-0520">NAD</keyword>
<sequence>MENKQLSIGVIGLGYVGIPLVSLFLEKGCRVYGIDHDDSKINQLNQHKSYLSDFTDAEMSQLFKRGLFHPSTSFESVGKVDAILLCVPTPLDKEYQPDLSYVKDALHSCLPFLRKQQLIVLESSTYPGTTEEEIVPIINSKGFTIGKDIFVAYSPERINPGEKVHLLEEIPKVVGGVTKNCTFMAKSIYDRAFREVVCVSSPRVAEMTKLVENAQRLINISFMNELMMLCDKMGISIWEVIDAASTKPFGFTPYYPGPGIGGHCIPIDPLYLSWKASDYQSNLQFIQYAHQINQNMPKYVVEKLKKNLLKYTGKSMSDTNIILIGLSYKKDINDVRESAALKVMKLLLDQGAQVMYHDPYNPTIKISNQSFHSIDLSSELLKTSDCSVILTDHSNIPYKLIVENSSFVLDTRNVTKEMKDIGNIIYI</sequence>
<keyword evidence="1" id="KW-0560">Oxidoreductase</keyword>
<proteinExistence type="inferred from homology"/>
<dbReference type="SUPFAM" id="SSF51735">
    <property type="entry name" value="NAD(P)-binding Rossmann-fold domains"/>
    <property type="match status" value="1"/>
</dbReference>
<dbReference type="PANTHER" id="PTHR43491:SF1">
    <property type="entry name" value="UDP-N-ACETYL-D-MANNOSAMINE DEHYDROGENASE"/>
    <property type="match status" value="1"/>
</dbReference>
<dbReference type="SUPFAM" id="SSF52413">
    <property type="entry name" value="UDP-glucose/GDP-mannose dehydrogenase C-terminal domain"/>
    <property type="match status" value="1"/>
</dbReference>
<feature type="transmembrane region" description="Helical" evidence="4">
    <location>
        <begin position="6"/>
        <end position="25"/>
    </location>
</feature>
<feature type="domain" description="UDP-glucose/GDP-mannose dehydrogenase C-terminal" evidence="5">
    <location>
        <begin position="322"/>
        <end position="417"/>
    </location>
</feature>
<dbReference type="InterPro" id="IPR014027">
    <property type="entry name" value="UDP-Glc/GDP-Man_DH_C"/>
</dbReference>
<dbReference type="Pfam" id="PF03721">
    <property type="entry name" value="UDPG_MGDP_dh_N"/>
    <property type="match status" value="1"/>
</dbReference>